<protein>
    <submittedName>
        <fullName evidence="1">Uncharacterized protein</fullName>
    </submittedName>
</protein>
<proteinExistence type="predicted"/>
<gene>
    <name evidence="1" type="ORF">D2917_31445</name>
</gene>
<dbReference type="Proteomes" id="UP000325743">
    <property type="component" value="Plasmid unnamed1"/>
</dbReference>
<sequence length="100" mass="10735">MSYGSSEAFQDGQDEYRENCANLIAQDAAKLVAAHDMSRPEAIKQVTEWLRREGEATGDVTGVAAIENKFPFPSKPVPQGQVAAIAVELLDAARDAADTL</sequence>
<organism evidence="1 2">
    <name type="scientific">Cupriavidus oxalaticus</name>
    <dbReference type="NCBI Taxonomy" id="96344"/>
    <lineage>
        <taxon>Bacteria</taxon>
        <taxon>Pseudomonadati</taxon>
        <taxon>Pseudomonadota</taxon>
        <taxon>Betaproteobacteria</taxon>
        <taxon>Burkholderiales</taxon>
        <taxon>Burkholderiaceae</taxon>
        <taxon>Cupriavidus</taxon>
    </lineage>
</organism>
<keyword evidence="1" id="KW-0614">Plasmid</keyword>
<reference evidence="1 2" key="1">
    <citation type="submission" date="2018-09" db="EMBL/GenBank/DDBJ databases">
        <title>Complete genome sequence of Cupriavidus oxalaticus T2, a bacterium capable of phenol tolerance and degradation.</title>
        <authorList>
            <person name="Yan J."/>
        </authorList>
    </citation>
    <scope>NUCLEOTIDE SEQUENCE [LARGE SCALE GENOMIC DNA]</scope>
    <source>
        <strain evidence="1 2">T2</strain>
        <plasmid evidence="1 2">unnamed1</plasmid>
    </source>
</reference>
<dbReference type="EMBL" id="CP032520">
    <property type="protein sequence ID" value="QEZ48793.1"/>
    <property type="molecule type" value="Genomic_DNA"/>
</dbReference>
<name>A0A5P3VTC6_9BURK</name>
<dbReference type="RefSeq" id="WP_151073028.1">
    <property type="nucleotide sequence ID" value="NZ_CP032520.1"/>
</dbReference>
<evidence type="ECO:0000313" key="2">
    <source>
        <dbReference type="Proteomes" id="UP000325743"/>
    </source>
</evidence>
<accession>A0A5P3VTC6</accession>
<dbReference type="AlphaFoldDB" id="A0A5P3VTC6"/>
<evidence type="ECO:0000313" key="1">
    <source>
        <dbReference type="EMBL" id="QEZ48793.1"/>
    </source>
</evidence>
<geneLocation type="plasmid" evidence="1">
    <name>unnamed1</name>
</geneLocation>